<sequence length="78" mass="8978">WKRGKGGDYLKTLPILIIEMEKDELTTEWLEANLGRALTEKEQRYVKWINGLDTETIQTIGGLIDQAHRFGYISGQVK</sequence>
<proteinExistence type="predicted"/>
<name>A0A3A3G8K3_PANTH</name>
<dbReference type="RefSeq" id="WP_220483312.1">
    <property type="nucleotide sequence ID" value="NZ_QYZD01000070.1"/>
</dbReference>
<comment type="caution">
    <text evidence="1">The sequence shown here is derived from an EMBL/GenBank/DDBJ whole genome shotgun (WGS) entry which is preliminary data.</text>
</comment>
<reference evidence="1 2" key="1">
    <citation type="submission" date="2018-09" db="EMBL/GenBank/DDBJ databases">
        <title>Paenibacillus SK2017-BO5.</title>
        <authorList>
            <person name="Piskunova J.V."/>
            <person name="Dubiley S.A."/>
            <person name="Severinov K.V."/>
        </authorList>
    </citation>
    <scope>NUCLEOTIDE SEQUENCE [LARGE SCALE GENOMIC DNA]</scope>
    <source>
        <strain evidence="1 2">BO5</strain>
    </source>
</reference>
<accession>A0A3A3G8K3</accession>
<protein>
    <submittedName>
        <fullName evidence="1">Uncharacterized protein</fullName>
    </submittedName>
</protein>
<dbReference type="EMBL" id="QYZD01000070">
    <property type="protein sequence ID" value="RJG15623.1"/>
    <property type="molecule type" value="Genomic_DNA"/>
</dbReference>
<dbReference type="AlphaFoldDB" id="A0A3A3G8K3"/>
<evidence type="ECO:0000313" key="1">
    <source>
        <dbReference type="EMBL" id="RJG15623.1"/>
    </source>
</evidence>
<dbReference type="Proteomes" id="UP000266177">
    <property type="component" value="Unassembled WGS sequence"/>
</dbReference>
<evidence type="ECO:0000313" key="2">
    <source>
        <dbReference type="Proteomes" id="UP000266177"/>
    </source>
</evidence>
<feature type="non-terminal residue" evidence="1">
    <location>
        <position position="1"/>
    </location>
</feature>
<gene>
    <name evidence="1" type="ORF">DQX05_29520</name>
</gene>
<organism evidence="1 2">
    <name type="scientific">Paenibacillus thiaminolyticus</name>
    <name type="common">Bacillus thiaminolyticus</name>
    <dbReference type="NCBI Taxonomy" id="49283"/>
    <lineage>
        <taxon>Bacteria</taxon>
        <taxon>Bacillati</taxon>
        <taxon>Bacillota</taxon>
        <taxon>Bacilli</taxon>
        <taxon>Bacillales</taxon>
        <taxon>Paenibacillaceae</taxon>
        <taxon>Paenibacillus</taxon>
    </lineage>
</organism>